<evidence type="ECO:0000256" key="5">
    <source>
        <dbReference type="ARBA" id="ARBA00022691"/>
    </source>
</evidence>
<keyword evidence="3 7" id="KW-0489">Methyltransferase</keyword>
<sequence length="398" mass="46856">MPNFKARKLKEIILPFEKDGVEFVWMAYNDNVNLIYTKVKEESFFLQIKKGENEFVVKVDKHTKPSKIAYLHKALDIFKQYFCEDIISEAFGVKNNALAEKTPLIANDFEEVLARLGGKIYIEIGFGSGRHLLYQAKNNPQVLILGIEIYNPAITQVAKLAKAQGIDNILLIQSDARLLLSVLQSHSIEKIFLHFPVPWDKKPHRRVISKAFCKECARVLTAQGIFELRTDSYEYFDFTLKEFLEFSSPQFSIRKNENLEISSKYEDRWKRQEKDIYDLWVWNLDKEEKSVLSEEFDFSDIHLSKNDLMLLEKNFKNFTLKKEDFFLHFENIYKQGESLLLKIAFGAFNKPEHCYLHIDETISFVFKEPFKIQENLKAIKMLKESIKFHFNTDHFLEN</sequence>
<evidence type="ECO:0000256" key="6">
    <source>
        <dbReference type="ARBA" id="ARBA00022694"/>
    </source>
</evidence>
<organism evidence="8">
    <name type="scientific">Campylobacter jejuni</name>
    <dbReference type="NCBI Taxonomy" id="197"/>
    <lineage>
        <taxon>Bacteria</taxon>
        <taxon>Pseudomonadati</taxon>
        <taxon>Campylobacterota</taxon>
        <taxon>Epsilonproteobacteria</taxon>
        <taxon>Campylobacterales</taxon>
        <taxon>Campylobacteraceae</taxon>
        <taxon>Campylobacter</taxon>
    </lineage>
</organism>
<dbReference type="Gene3D" id="3.40.50.150">
    <property type="entry name" value="Vaccinia Virus protein VP39"/>
    <property type="match status" value="1"/>
</dbReference>
<keyword evidence="6 7" id="KW-0819">tRNA processing</keyword>
<dbReference type="SUPFAM" id="SSF53335">
    <property type="entry name" value="S-adenosyl-L-methionine-dependent methyltransferases"/>
    <property type="match status" value="1"/>
</dbReference>
<dbReference type="PROSITE" id="PS51625">
    <property type="entry name" value="SAM_MT_TRMB"/>
    <property type="match status" value="1"/>
</dbReference>
<evidence type="ECO:0000256" key="2">
    <source>
        <dbReference type="ARBA" id="ARBA00003015"/>
    </source>
</evidence>
<comment type="caution">
    <text evidence="8">The sequence shown here is derived from an EMBL/GenBank/DDBJ whole genome shotgun (WGS) entry which is preliminary data.</text>
</comment>
<feature type="binding site" evidence="7">
    <location>
        <position position="123"/>
    </location>
    <ligand>
        <name>S-adenosyl-L-methionine</name>
        <dbReference type="ChEBI" id="CHEBI:59789"/>
    </ligand>
</feature>
<dbReference type="InterPro" id="IPR029063">
    <property type="entry name" value="SAM-dependent_MTases_sf"/>
</dbReference>
<dbReference type="NCBIfam" id="NF010719">
    <property type="entry name" value="PRK14121.1"/>
    <property type="match status" value="1"/>
</dbReference>
<gene>
    <name evidence="7 8" type="primary">trmB</name>
    <name evidence="8" type="ORF">F2N06_04525</name>
</gene>
<comment type="similarity">
    <text evidence="7">Belongs to the class I-like SAM-binding methyltransferase superfamily. TrmB family.</text>
</comment>
<reference evidence="8" key="1">
    <citation type="submission" date="2019-09" db="EMBL/GenBank/DDBJ databases">
        <authorList>
            <consortium name="GenomeTrakr network: Whole genome sequencing for foodborne pathogen traceback"/>
        </authorList>
    </citation>
    <scope>NUCLEOTIDE SEQUENCE [LARGE SCALE GENOMIC DNA]</scope>
    <source>
        <strain evidence="8">TTU_583</strain>
    </source>
</reference>
<evidence type="ECO:0000256" key="3">
    <source>
        <dbReference type="ARBA" id="ARBA00022603"/>
    </source>
</evidence>
<dbReference type="PANTHER" id="PTHR23417">
    <property type="entry name" value="3-DEOXY-D-MANNO-OCTULOSONIC-ACID TRANSFERASE/TRNA GUANINE-N 7 - -METHYLTRANSFERASE"/>
    <property type="match status" value="1"/>
</dbReference>
<evidence type="ECO:0000313" key="8">
    <source>
        <dbReference type="EMBL" id="ECV9657276.1"/>
    </source>
</evidence>
<dbReference type="EC" id="2.1.1.33" evidence="7"/>
<dbReference type="Pfam" id="PF02390">
    <property type="entry name" value="Methyltransf_4"/>
    <property type="match status" value="1"/>
</dbReference>
<accession>A0A698FKL1</accession>
<feature type="binding site" evidence="7">
    <location>
        <position position="231"/>
    </location>
    <ligand>
        <name>substrate</name>
    </ligand>
</feature>
<comment type="catalytic activity">
    <reaction evidence="1 7">
        <text>guanosine(46) in tRNA + S-adenosyl-L-methionine = N(7)-methylguanosine(46) in tRNA + S-adenosyl-L-homocysteine</text>
        <dbReference type="Rhea" id="RHEA:42708"/>
        <dbReference type="Rhea" id="RHEA-COMP:10188"/>
        <dbReference type="Rhea" id="RHEA-COMP:10189"/>
        <dbReference type="ChEBI" id="CHEBI:57856"/>
        <dbReference type="ChEBI" id="CHEBI:59789"/>
        <dbReference type="ChEBI" id="CHEBI:74269"/>
        <dbReference type="ChEBI" id="CHEBI:74480"/>
        <dbReference type="EC" id="2.1.1.33"/>
    </reaction>
</comment>
<dbReference type="NCBIfam" id="TIGR00091">
    <property type="entry name" value="tRNA (guanosine(46)-N7)-methyltransferase TrmB"/>
    <property type="match status" value="1"/>
</dbReference>
<dbReference type="PANTHER" id="PTHR23417:SF14">
    <property type="entry name" value="PENTACOTRIPEPTIDE-REPEAT REGION OF PRORP DOMAIN-CONTAINING PROTEIN"/>
    <property type="match status" value="1"/>
</dbReference>
<dbReference type="AlphaFoldDB" id="A0A698FKL1"/>
<evidence type="ECO:0000256" key="1">
    <source>
        <dbReference type="ARBA" id="ARBA00000142"/>
    </source>
</evidence>
<dbReference type="GO" id="GO:0008176">
    <property type="term" value="F:tRNA (guanine(46)-N7)-methyltransferase activity"/>
    <property type="evidence" value="ECO:0007669"/>
    <property type="project" value="UniProtKB-UniRule"/>
</dbReference>
<evidence type="ECO:0000256" key="4">
    <source>
        <dbReference type="ARBA" id="ARBA00022679"/>
    </source>
</evidence>
<keyword evidence="4 7" id="KW-0808">Transferase</keyword>
<dbReference type="InterPro" id="IPR003358">
    <property type="entry name" value="tRNA_(Gua-N-7)_MeTrfase_Trmb"/>
</dbReference>
<dbReference type="CDD" id="cd02440">
    <property type="entry name" value="AdoMet_MTases"/>
    <property type="match status" value="1"/>
</dbReference>
<proteinExistence type="inferred from homology"/>
<protein>
    <recommendedName>
        <fullName evidence="7">tRNA (guanine-N(7)-)-methyltransferase</fullName>
        <ecNumber evidence="7">2.1.1.33</ecNumber>
    </recommendedName>
    <alternativeName>
        <fullName evidence="7">tRNA (guanine(46)-N(7))-methyltransferase</fullName>
    </alternativeName>
    <alternativeName>
        <fullName evidence="7">tRNA(m7G46)-methyltransferase</fullName>
    </alternativeName>
</protein>
<comment type="pathway">
    <text evidence="7">tRNA modification; N(7)-methylguanine-tRNA biosynthesis.</text>
</comment>
<comment type="caution">
    <text evidence="7">Lacks conserved residue(s) required for the propagation of feature annotation.</text>
</comment>
<feature type="binding site" evidence="7">
    <location>
        <position position="148"/>
    </location>
    <ligand>
        <name>S-adenosyl-L-methionine</name>
        <dbReference type="ChEBI" id="CHEBI:59789"/>
    </ligand>
</feature>
<dbReference type="HAMAP" id="MF_01057">
    <property type="entry name" value="tRNA_methyltr_TrmB"/>
    <property type="match status" value="1"/>
</dbReference>
<name>A0A698FKL1_CAMJU</name>
<dbReference type="GO" id="GO:0043527">
    <property type="term" value="C:tRNA methyltransferase complex"/>
    <property type="evidence" value="ECO:0007669"/>
    <property type="project" value="TreeGrafter"/>
</dbReference>
<feature type="binding site" evidence="7">
    <location>
        <position position="175"/>
    </location>
    <ligand>
        <name>S-adenosyl-L-methionine</name>
        <dbReference type="ChEBI" id="CHEBI:59789"/>
    </ligand>
</feature>
<dbReference type="EMBL" id="AAKUWM010000006">
    <property type="protein sequence ID" value="ECV9657276.1"/>
    <property type="molecule type" value="Genomic_DNA"/>
</dbReference>
<comment type="function">
    <text evidence="2 7">Catalyzes the formation of N(7)-methylguanine at position 46 (m7G46) in tRNA.</text>
</comment>
<feature type="binding site" evidence="7">
    <location>
        <position position="201"/>
    </location>
    <ligand>
        <name>substrate</name>
    </ligand>
</feature>
<dbReference type="UniPathway" id="UPA00989"/>
<keyword evidence="5 7" id="KW-0949">S-adenosyl-L-methionine</keyword>
<dbReference type="InterPro" id="IPR055361">
    <property type="entry name" value="tRNA_methyltr_TrmB_bact"/>
</dbReference>
<evidence type="ECO:0000256" key="7">
    <source>
        <dbReference type="HAMAP-Rule" id="MF_01057"/>
    </source>
</evidence>